<dbReference type="GO" id="GO:0071972">
    <property type="term" value="F:peptidoglycan L,D-transpeptidase activity"/>
    <property type="evidence" value="ECO:0007669"/>
    <property type="project" value="TreeGrafter"/>
</dbReference>
<keyword evidence="7" id="KW-0812">Transmembrane</keyword>
<comment type="subcellular location">
    <subcellularLocation>
        <location evidence="2">Cell membrane</location>
    </subcellularLocation>
    <subcellularLocation>
        <location evidence="1">Membrane</location>
        <topology evidence="1">Single-pass membrane protein</topology>
    </subcellularLocation>
</comment>
<feature type="domain" description="Penicillin-binding protein dimerisation" evidence="15">
    <location>
        <begin position="44"/>
        <end position="215"/>
    </location>
</feature>
<dbReference type="InterPro" id="IPR005311">
    <property type="entry name" value="PBP_dimer"/>
</dbReference>
<name>A0A6N2QVY3_9BACT</name>
<keyword evidence="4" id="KW-0997">Cell inner membrane</keyword>
<feature type="domain" description="Penicillin-binding protein transpeptidase" evidence="14">
    <location>
        <begin position="246"/>
        <end position="580"/>
    </location>
</feature>
<dbReference type="InterPro" id="IPR017790">
    <property type="entry name" value="Penicillin-binding_protein_2"/>
</dbReference>
<dbReference type="GO" id="GO:0009002">
    <property type="term" value="F:serine-type D-Ala-D-Ala carboxypeptidase activity"/>
    <property type="evidence" value="ECO:0007669"/>
    <property type="project" value="InterPro"/>
</dbReference>
<evidence type="ECO:0000259" key="15">
    <source>
        <dbReference type="Pfam" id="PF03717"/>
    </source>
</evidence>
<organism evidence="16">
    <name type="scientific">Campylobacter ureolyticus</name>
    <dbReference type="NCBI Taxonomy" id="827"/>
    <lineage>
        <taxon>Bacteria</taxon>
        <taxon>Pseudomonadati</taxon>
        <taxon>Campylobacterota</taxon>
        <taxon>Epsilonproteobacteria</taxon>
        <taxon>Campylobacterales</taxon>
        <taxon>Campylobacteraceae</taxon>
        <taxon>Campylobacter</taxon>
    </lineage>
</organism>
<keyword evidence="9" id="KW-0133">Cell shape</keyword>
<dbReference type="GO" id="GO:0006508">
    <property type="term" value="P:proteolysis"/>
    <property type="evidence" value="ECO:0007669"/>
    <property type="project" value="UniProtKB-KW"/>
</dbReference>
<proteinExistence type="predicted"/>
<dbReference type="Pfam" id="PF03717">
    <property type="entry name" value="PBP_dimer"/>
    <property type="match status" value="1"/>
</dbReference>
<dbReference type="InterPro" id="IPR036138">
    <property type="entry name" value="PBP_dimer_sf"/>
</dbReference>
<evidence type="ECO:0000256" key="7">
    <source>
        <dbReference type="ARBA" id="ARBA00022692"/>
    </source>
</evidence>
<dbReference type="Gene3D" id="3.40.710.10">
    <property type="entry name" value="DD-peptidase/beta-lactamase superfamily"/>
    <property type="match status" value="1"/>
</dbReference>
<keyword evidence="6" id="KW-0645">Protease</keyword>
<evidence type="ECO:0000256" key="8">
    <source>
        <dbReference type="ARBA" id="ARBA00022801"/>
    </source>
</evidence>
<evidence type="ECO:0000259" key="14">
    <source>
        <dbReference type="Pfam" id="PF00905"/>
    </source>
</evidence>
<dbReference type="GO" id="GO:0008360">
    <property type="term" value="P:regulation of cell shape"/>
    <property type="evidence" value="ECO:0007669"/>
    <property type="project" value="UniProtKB-KW"/>
</dbReference>
<dbReference type="InterPro" id="IPR012338">
    <property type="entry name" value="Beta-lactam/transpept-like"/>
</dbReference>
<dbReference type="GO" id="GO:0008658">
    <property type="term" value="F:penicillin binding"/>
    <property type="evidence" value="ECO:0007669"/>
    <property type="project" value="InterPro"/>
</dbReference>
<keyword evidence="3" id="KW-1003">Cell membrane</keyword>
<dbReference type="PANTHER" id="PTHR30627:SF2">
    <property type="entry name" value="PEPTIDOGLYCAN D,D-TRANSPEPTIDASE MRDA"/>
    <property type="match status" value="1"/>
</dbReference>
<dbReference type="AlphaFoldDB" id="A0A6N2QVY3"/>
<keyword evidence="13" id="KW-0961">Cell wall biogenesis/degradation</keyword>
<dbReference type="Gene3D" id="3.30.1390.30">
    <property type="entry name" value="Penicillin-binding protein 2a, domain 3"/>
    <property type="match status" value="1"/>
</dbReference>
<keyword evidence="8" id="KW-0378">Hydrolase</keyword>
<evidence type="ECO:0000256" key="3">
    <source>
        <dbReference type="ARBA" id="ARBA00022475"/>
    </source>
</evidence>
<dbReference type="Gene3D" id="3.90.1310.10">
    <property type="entry name" value="Penicillin-binding protein 2a (Domain 2)"/>
    <property type="match status" value="1"/>
</dbReference>
<reference evidence="16" key="1">
    <citation type="submission" date="2019-11" db="EMBL/GenBank/DDBJ databases">
        <authorList>
            <person name="Feng L."/>
        </authorList>
    </citation>
    <scope>NUCLEOTIDE SEQUENCE</scope>
    <source>
        <strain evidence="16">CUreolyticusLFYP111</strain>
    </source>
</reference>
<evidence type="ECO:0000256" key="9">
    <source>
        <dbReference type="ARBA" id="ARBA00022960"/>
    </source>
</evidence>
<dbReference type="GO" id="GO:0071555">
    <property type="term" value="P:cell wall organization"/>
    <property type="evidence" value="ECO:0007669"/>
    <property type="project" value="UniProtKB-KW"/>
</dbReference>
<evidence type="ECO:0000256" key="11">
    <source>
        <dbReference type="ARBA" id="ARBA00022989"/>
    </source>
</evidence>
<keyword evidence="10" id="KW-0573">Peptidoglycan synthesis</keyword>
<dbReference type="InterPro" id="IPR001460">
    <property type="entry name" value="PCN-bd_Tpept"/>
</dbReference>
<evidence type="ECO:0000256" key="12">
    <source>
        <dbReference type="ARBA" id="ARBA00023136"/>
    </source>
</evidence>
<evidence type="ECO:0000256" key="10">
    <source>
        <dbReference type="ARBA" id="ARBA00022984"/>
    </source>
</evidence>
<evidence type="ECO:0000256" key="13">
    <source>
        <dbReference type="ARBA" id="ARBA00023316"/>
    </source>
</evidence>
<dbReference type="GO" id="GO:0005886">
    <property type="term" value="C:plasma membrane"/>
    <property type="evidence" value="ECO:0007669"/>
    <property type="project" value="UniProtKB-SubCell"/>
</dbReference>
<evidence type="ECO:0000256" key="1">
    <source>
        <dbReference type="ARBA" id="ARBA00004167"/>
    </source>
</evidence>
<dbReference type="NCBIfam" id="TIGR03423">
    <property type="entry name" value="pbp2_mrdA"/>
    <property type="match status" value="1"/>
</dbReference>
<dbReference type="SUPFAM" id="SSF56519">
    <property type="entry name" value="Penicillin binding protein dimerisation domain"/>
    <property type="match status" value="1"/>
</dbReference>
<dbReference type="PANTHER" id="PTHR30627">
    <property type="entry name" value="PEPTIDOGLYCAN D,D-TRANSPEPTIDASE"/>
    <property type="match status" value="1"/>
</dbReference>
<dbReference type="Pfam" id="PF00905">
    <property type="entry name" value="Transpeptidase"/>
    <property type="match status" value="1"/>
</dbReference>
<evidence type="ECO:0000256" key="4">
    <source>
        <dbReference type="ARBA" id="ARBA00022519"/>
    </source>
</evidence>
<dbReference type="RefSeq" id="WP_156846583.1">
    <property type="nucleotide sequence ID" value="NZ_CACRSK010000001.1"/>
</dbReference>
<dbReference type="InterPro" id="IPR050515">
    <property type="entry name" value="Beta-lactam/transpept"/>
</dbReference>
<sequence length="592" mass="67251">MRLKFSILFIVLFWLMLILRVYYLSSNEYYAGIASKNVIKTTELPPVRGQIFDANNNPLAINRLGYSLFLRPHLKNEIIEEETKYLEELFVDLNSTKMQREYKKQNSPYNQDFIKIVDFLEYEDISPLFSKLNLRKNLRIEPASLRFYPYSSMASHVIGYVSKANSKDLETNPLSKLTNIAGKSGVERYYNDILQGKEGKRLTKVTALNKVVEEISHTKPQSSDITLSIDMKLQEYLEELFSDKSGAVIIMNVNNGEIVAAGSFPEYDLNPFVTGISQKEWKDLIENLDHPFTNKLINGLYPPGSVVKMSVAMAFLNSGKIDKDKNYFCGGAIELGNHKFRCWSRWGHGKMNLNDAIRQSCDIYFYEGSLEVGIDFLSSNLEKHGFGKKTGVDLPNEFIGTVPSRVWKMEKYAKPWYMGETVITSIGQGSFLVTPMQIVKNTAEIASGKGLTPHFLKKIDDNEVSFNTYEVFTPFEKQNLPYIRKAMYEVANHPKGTAYKYLKDSIVKIAAKTGTAQVISIPQSEIVRMKEKDMEYYHRSHAWITGYAPFDNPKYAVTILVEHGGGGSSTGGPLLKNIFEKLVDMGYITINN</sequence>
<protein>
    <submittedName>
        <fullName evidence="16">Stage V sporulation protein D</fullName>
    </submittedName>
</protein>
<accession>A0A6N2QVY3</accession>
<keyword evidence="12" id="KW-0472">Membrane</keyword>
<dbReference type="FunFam" id="3.40.710.10:FF:000024">
    <property type="entry name" value="Penicillin-binding protein 2"/>
    <property type="match status" value="1"/>
</dbReference>
<keyword evidence="5" id="KW-0121">Carboxypeptidase</keyword>
<dbReference type="EMBL" id="CACRSK010000001">
    <property type="protein sequence ID" value="VYS72627.1"/>
    <property type="molecule type" value="Genomic_DNA"/>
</dbReference>
<evidence type="ECO:0000256" key="6">
    <source>
        <dbReference type="ARBA" id="ARBA00022670"/>
    </source>
</evidence>
<gene>
    <name evidence="16" type="primary">spoVD</name>
    <name evidence="16" type="ORF">CULFYP111_00043</name>
</gene>
<evidence type="ECO:0000256" key="2">
    <source>
        <dbReference type="ARBA" id="ARBA00004236"/>
    </source>
</evidence>
<evidence type="ECO:0000313" key="16">
    <source>
        <dbReference type="EMBL" id="VYS72627.1"/>
    </source>
</evidence>
<dbReference type="SUPFAM" id="SSF56601">
    <property type="entry name" value="beta-lactamase/transpeptidase-like"/>
    <property type="match status" value="1"/>
</dbReference>
<evidence type="ECO:0000256" key="5">
    <source>
        <dbReference type="ARBA" id="ARBA00022645"/>
    </source>
</evidence>
<keyword evidence="11" id="KW-1133">Transmembrane helix</keyword>
<dbReference type="GO" id="GO:0009252">
    <property type="term" value="P:peptidoglycan biosynthetic process"/>
    <property type="evidence" value="ECO:0007669"/>
    <property type="project" value="UniProtKB-KW"/>
</dbReference>